<dbReference type="InterPro" id="IPR018656">
    <property type="entry name" value="DUF2087"/>
</dbReference>
<proteinExistence type="predicted"/>
<gene>
    <name evidence="2" type="ORF">DC3_55700</name>
</gene>
<name>A0A511NAS7_DEIC1</name>
<organism evidence="2 3">
    <name type="scientific">Deinococcus cellulosilyticus (strain DSM 18568 / NBRC 106333 / KACC 11606 / 5516J-15)</name>
    <dbReference type="NCBI Taxonomy" id="1223518"/>
    <lineage>
        <taxon>Bacteria</taxon>
        <taxon>Thermotogati</taxon>
        <taxon>Deinococcota</taxon>
        <taxon>Deinococci</taxon>
        <taxon>Deinococcales</taxon>
        <taxon>Deinococcaceae</taxon>
        <taxon>Deinococcus</taxon>
    </lineage>
</organism>
<sequence>MRALEEKPQTAQELSSLLFNLEQTEGHLRILQQGHLLENREGVYSLIPDAYHKAREDASHPWLEWEKDFYQLVSQAFDEKGILRTLPSQNKKLNLLMQKLSLLFEAGRTYTEKEVNGLLMGFTRDFFLIRRSLIDAGVLFRTPSGSAYWRERHDAKI</sequence>
<evidence type="ECO:0000313" key="2">
    <source>
        <dbReference type="EMBL" id="GEM49935.1"/>
    </source>
</evidence>
<reference evidence="2 3" key="1">
    <citation type="submission" date="2019-07" db="EMBL/GenBank/DDBJ databases">
        <title>Whole genome shotgun sequence of Deinococcus cellulosilyticus NBRC 106333.</title>
        <authorList>
            <person name="Hosoyama A."/>
            <person name="Uohara A."/>
            <person name="Ohji S."/>
            <person name="Ichikawa N."/>
        </authorList>
    </citation>
    <scope>NUCLEOTIDE SEQUENCE [LARGE SCALE GENOMIC DNA]</scope>
    <source>
        <strain evidence="2 3">NBRC 106333</strain>
    </source>
</reference>
<dbReference type="EMBL" id="BJXB01000048">
    <property type="protein sequence ID" value="GEM49935.1"/>
    <property type="molecule type" value="Genomic_DNA"/>
</dbReference>
<keyword evidence="3" id="KW-1185">Reference proteome</keyword>
<dbReference type="AlphaFoldDB" id="A0A511NAS7"/>
<comment type="caution">
    <text evidence="2">The sequence shown here is derived from an EMBL/GenBank/DDBJ whole genome shotgun (WGS) entry which is preliminary data.</text>
</comment>
<accession>A0A511NAS7</accession>
<dbReference type="Pfam" id="PF09860">
    <property type="entry name" value="DUF2087"/>
    <property type="match status" value="1"/>
</dbReference>
<dbReference type="Proteomes" id="UP000321306">
    <property type="component" value="Unassembled WGS sequence"/>
</dbReference>
<evidence type="ECO:0000313" key="3">
    <source>
        <dbReference type="Proteomes" id="UP000321306"/>
    </source>
</evidence>
<evidence type="ECO:0000259" key="1">
    <source>
        <dbReference type="Pfam" id="PF09860"/>
    </source>
</evidence>
<feature type="domain" description="DUF2087" evidence="1">
    <location>
        <begin position="83"/>
        <end position="150"/>
    </location>
</feature>
<protein>
    <recommendedName>
        <fullName evidence="1">DUF2087 domain-containing protein</fullName>
    </recommendedName>
</protein>